<dbReference type="Proteomes" id="UP000032414">
    <property type="component" value="Chromosome I"/>
</dbReference>
<reference evidence="3" key="1">
    <citation type="submission" date="2014-09" db="EMBL/GenBank/DDBJ databases">
        <authorList>
            <person name="Gomez-Valero L."/>
        </authorList>
    </citation>
    <scope>NUCLEOTIDE SEQUENCE [LARGE SCALE GENOMIC DNA]</scope>
    <source>
        <strain evidence="3">ATCC33218</strain>
    </source>
</reference>
<organism evidence="1 3">
    <name type="scientific">Legionella micdadei</name>
    <name type="common">Tatlockia micdadei</name>
    <dbReference type="NCBI Taxonomy" id="451"/>
    <lineage>
        <taxon>Bacteria</taxon>
        <taxon>Pseudomonadati</taxon>
        <taxon>Pseudomonadota</taxon>
        <taxon>Gammaproteobacteria</taxon>
        <taxon>Legionellales</taxon>
        <taxon>Legionellaceae</taxon>
        <taxon>Legionella</taxon>
    </lineage>
</organism>
<dbReference type="Proteomes" id="UP000182998">
    <property type="component" value="Unassembled WGS sequence"/>
</dbReference>
<proteinExistence type="predicted"/>
<reference evidence="1" key="2">
    <citation type="submission" date="2014-09" db="EMBL/GenBank/DDBJ databases">
        <authorList>
            <person name="GOMEZ-VALERO Laura"/>
        </authorList>
    </citation>
    <scope>NUCLEOTIDE SEQUENCE</scope>
    <source>
        <strain evidence="1">ATCC33218</strain>
    </source>
</reference>
<dbReference type="EMBL" id="LN614830">
    <property type="protein sequence ID" value="CEG61985.1"/>
    <property type="molecule type" value="Genomic_DNA"/>
</dbReference>
<dbReference type="PATRIC" id="fig|451.8.peg.2533"/>
<evidence type="ECO:0000313" key="1">
    <source>
        <dbReference type="EMBL" id="CEG61985.1"/>
    </source>
</evidence>
<evidence type="ECO:0000313" key="4">
    <source>
        <dbReference type="Proteomes" id="UP000182998"/>
    </source>
</evidence>
<dbReference type="AlphaFoldDB" id="A0A098GJ35"/>
<evidence type="ECO:0000313" key="3">
    <source>
        <dbReference type="Proteomes" id="UP000032414"/>
    </source>
</evidence>
<evidence type="ECO:0000313" key="2">
    <source>
        <dbReference type="EMBL" id="SCY68134.1"/>
    </source>
</evidence>
<keyword evidence="4" id="KW-1185">Reference proteome</keyword>
<dbReference type="HOGENOM" id="CLU_762454_0_0_6"/>
<accession>A0A098GJ35</accession>
<dbReference type="KEGG" id="tmc:LMI_2733"/>
<protein>
    <submittedName>
        <fullName evidence="1">Uncharacterized protein</fullName>
    </submittedName>
</protein>
<dbReference type="EMBL" id="FMVN01000013">
    <property type="protein sequence ID" value="SCY68134.1"/>
    <property type="molecule type" value="Genomic_DNA"/>
</dbReference>
<gene>
    <name evidence="1" type="ORF">LMI_2733</name>
    <name evidence="2" type="ORF">SAMN02982997_02493</name>
</gene>
<sequence>MILSFIPLLAFTSPNFEEEAPPSLADHLHLLKAQDPVDGGWLPDLTGLPDKAQVGRLTQHVVDVMMTDNDSQCNAIDPHLRMLIFQHFVIYQSMANAQHIYFDEQVARKWAHVLGMILKESSGDSTNITDMQGNSMSTYESKTDLDHWKNILNLTIQNRIKLDYQTNFGLTQTSADRLFDAFHLAQNQSYDTEFLEGKEGASTPRKVSLDTAIAIRRLIWFYQDFAQGRISQSDERIYQEDINNNPDYFNRYQSGLKAALLYCGTHLMFHKKDSIPLNEEAGPKLINAMASIAYCKLGNSQAGYGMNEFDEKCFAEWVTLCPALNIDIALLTPLSYFETRETKPICEDTFNRLINKPKPSENNEAVN</sequence>
<reference evidence="2 4" key="3">
    <citation type="submission" date="2016-10" db="EMBL/GenBank/DDBJ databases">
        <authorList>
            <person name="Varghese N."/>
            <person name="Submissions S."/>
        </authorList>
    </citation>
    <scope>NUCLEOTIDE SEQUENCE [LARGE SCALE GENOMIC DNA]</scope>
    <source>
        <strain evidence="2 4">ATCC 33218</strain>
    </source>
</reference>
<name>A0A098GJ35_LEGMI</name>